<feature type="compositionally biased region" description="Polar residues" evidence="10">
    <location>
        <begin position="534"/>
        <end position="556"/>
    </location>
</feature>
<evidence type="ECO:0000256" key="8">
    <source>
        <dbReference type="ARBA" id="ARBA00022723"/>
    </source>
</evidence>
<feature type="compositionally biased region" description="Basic and acidic residues" evidence="10">
    <location>
        <begin position="738"/>
        <end position="750"/>
    </location>
</feature>
<organism evidence="13 14">
    <name type="scientific">Filobasidium floriforme</name>
    <dbReference type="NCBI Taxonomy" id="5210"/>
    <lineage>
        <taxon>Eukaryota</taxon>
        <taxon>Fungi</taxon>
        <taxon>Dikarya</taxon>
        <taxon>Basidiomycota</taxon>
        <taxon>Agaricomycotina</taxon>
        <taxon>Tremellomycetes</taxon>
        <taxon>Filobasidiales</taxon>
        <taxon>Filobasidiaceae</taxon>
        <taxon>Filobasidium</taxon>
    </lineage>
</organism>
<dbReference type="EMBL" id="JABELV010000185">
    <property type="protein sequence ID" value="KAG7528408.1"/>
    <property type="molecule type" value="Genomic_DNA"/>
</dbReference>
<dbReference type="AlphaFoldDB" id="A0A8K0JFE9"/>
<feature type="compositionally biased region" description="Polar residues" evidence="10">
    <location>
        <begin position="723"/>
        <end position="732"/>
    </location>
</feature>
<name>A0A8K0JFE9_9TREE</name>
<protein>
    <recommendedName>
        <fullName evidence="5">polynucleotide adenylyltransferase</fullName>
        <ecNumber evidence="5">2.7.7.19</ecNumber>
    </recommendedName>
</protein>
<dbReference type="SUPFAM" id="SSF81631">
    <property type="entry name" value="PAP/OAS1 substrate-binding domain"/>
    <property type="match status" value="1"/>
</dbReference>
<dbReference type="PANTHER" id="PTHR12271:SF40">
    <property type="entry name" value="POLY(A) RNA POLYMERASE GLD2"/>
    <property type="match status" value="1"/>
</dbReference>
<feature type="domain" description="PAP-associated" evidence="11">
    <location>
        <begin position="266"/>
        <end position="330"/>
    </location>
</feature>
<feature type="compositionally biased region" description="Basic and acidic residues" evidence="10">
    <location>
        <begin position="481"/>
        <end position="495"/>
    </location>
</feature>
<evidence type="ECO:0000313" key="14">
    <source>
        <dbReference type="Proteomes" id="UP000812966"/>
    </source>
</evidence>
<gene>
    <name evidence="13" type="ORF">FFLO_06177</name>
</gene>
<dbReference type="Pfam" id="PF03828">
    <property type="entry name" value="PAP_assoc"/>
    <property type="match status" value="1"/>
</dbReference>
<evidence type="ECO:0000256" key="10">
    <source>
        <dbReference type="SAM" id="MobiDB-lite"/>
    </source>
</evidence>
<dbReference type="Pfam" id="PF22600">
    <property type="entry name" value="MTPAP-like_central"/>
    <property type="match status" value="1"/>
</dbReference>
<dbReference type="EC" id="2.7.7.19" evidence="5"/>
<keyword evidence="14" id="KW-1185">Reference proteome</keyword>
<feature type="domain" description="Poly(A) RNA polymerase mitochondrial-like central palm" evidence="12">
    <location>
        <begin position="31"/>
        <end position="169"/>
    </location>
</feature>
<evidence type="ECO:0000256" key="3">
    <source>
        <dbReference type="ARBA" id="ARBA00004496"/>
    </source>
</evidence>
<feature type="region of interest" description="Disordered" evidence="10">
    <location>
        <begin position="378"/>
        <end position="790"/>
    </location>
</feature>
<keyword evidence="9" id="KW-0460">Magnesium</keyword>
<keyword evidence="8" id="KW-0479">Metal-binding</keyword>
<keyword evidence="7" id="KW-0808">Transferase</keyword>
<evidence type="ECO:0000256" key="5">
    <source>
        <dbReference type="ARBA" id="ARBA00012388"/>
    </source>
</evidence>
<feature type="region of interest" description="Disordered" evidence="10">
    <location>
        <begin position="1"/>
        <end position="20"/>
    </location>
</feature>
<dbReference type="GO" id="GO:0031123">
    <property type="term" value="P:RNA 3'-end processing"/>
    <property type="evidence" value="ECO:0007669"/>
    <property type="project" value="TreeGrafter"/>
</dbReference>
<evidence type="ECO:0000259" key="12">
    <source>
        <dbReference type="Pfam" id="PF22600"/>
    </source>
</evidence>
<feature type="compositionally biased region" description="Low complexity" evidence="10">
    <location>
        <begin position="620"/>
        <end position="630"/>
    </location>
</feature>
<feature type="compositionally biased region" description="Polar residues" evidence="10">
    <location>
        <begin position="668"/>
        <end position="704"/>
    </location>
</feature>
<dbReference type="Proteomes" id="UP000812966">
    <property type="component" value="Unassembled WGS sequence"/>
</dbReference>
<comment type="similarity">
    <text evidence="4">Belongs to the DNA polymerase type-B-like family.</text>
</comment>
<keyword evidence="6" id="KW-0963">Cytoplasm</keyword>
<evidence type="ECO:0000259" key="11">
    <source>
        <dbReference type="Pfam" id="PF03828"/>
    </source>
</evidence>
<dbReference type="SUPFAM" id="SSF81301">
    <property type="entry name" value="Nucleotidyltransferase"/>
    <property type="match status" value="1"/>
</dbReference>
<reference evidence="13" key="1">
    <citation type="submission" date="2020-04" db="EMBL/GenBank/DDBJ databases">
        <title>Analysis of mating type loci in Filobasidium floriforme.</title>
        <authorList>
            <person name="Nowrousian M."/>
        </authorList>
    </citation>
    <scope>NUCLEOTIDE SEQUENCE</scope>
    <source>
        <strain evidence="13">CBS 6242</strain>
    </source>
</reference>
<dbReference type="GO" id="GO:0046872">
    <property type="term" value="F:metal ion binding"/>
    <property type="evidence" value="ECO:0007669"/>
    <property type="project" value="UniProtKB-KW"/>
</dbReference>
<dbReference type="GO" id="GO:0010605">
    <property type="term" value="P:negative regulation of macromolecule metabolic process"/>
    <property type="evidence" value="ECO:0007669"/>
    <property type="project" value="UniProtKB-ARBA"/>
</dbReference>
<dbReference type="GO" id="GO:1990817">
    <property type="term" value="F:poly(A) RNA polymerase activity"/>
    <property type="evidence" value="ECO:0007669"/>
    <property type="project" value="UniProtKB-EC"/>
</dbReference>
<feature type="compositionally biased region" description="Low complexity" evidence="10">
    <location>
        <begin position="382"/>
        <end position="392"/>
    </location>
</feature>
<dbReference type="InterPro" id="IPR002058">
    <property type="entry name" value="PAP_assoc"/>
</dbReference>
<dbReference type="Gene3D" id="3.30.460.10">
    <property type="entry name" value="Beta Polymerase, domain 2"/>
    <property type="match status" value="1"/>
</dbReference>
<feature type="compositionally biased region" description="Gly residues" evidence="10">
    <location>
        <begin position="571"/>
        <end position="592"/>
    </location>
</feature>
<evidence type="ECO:0000313" key="13">
    <source>
        <dbReference type="EMBL" id="KAG7528408.1"/>
    </source>
</evidence>
<evidence type="ECO:0000256" key="4">
    <source>
        <dbReference type="ARBA" id="ARBA00008593"/>
    </source>
</evidence>
<comment type="cofactor">
    <cofactor evidence="1">
        <name>Mn(2+)</name>
        <dbReference type="ChEBI" id="CHEBI:29035"/>
    </cofactor>
</comment>
<accession>A0A8K0JFE9</accession>
<proteinExistence type="inferred from homology"/>
<comment type="caution">
    <text evidence="13">The sequence shown here is derived from an EMBL/GenBank/DDBJ whole genome shotgun (WGS) entry which is preliminary data.</text>
</comment>
<evidence type="ECO:0000256" key="6">
    <source>
        <dbReference type="ARBA" id="ARBA00022490"/>
    </source>
</evidence>
<dbReference type="InterPro" id="IPR054708">
    <property type="entry name" value="MTPAP-like_central"/>
</dbReference>
<sequence>MNPSYTVPAMPSHPQGGPHALSTRQYLTDLSTSLFSFVLPLLPTAEELATKEEVRVLIERLIKTIEPSSRLASFGSSCNSFGLRNSDMDLVCLIDNKEAALHASDLVAMIGDLLERETNFEVKPLPKARIPIIKLTLQPSPGLPYGIACDIGFENRLALENTRLLLTYATIDPARIRTLVLFLKVWSKRRKINSPYKGTLSSYGYTLMVIFYLVHVKNPPVLPNLQRIAPLRPMTKEEMTLEGRDVWFFDDTETLRKEWSSANFESVGELLIDFFRYFSHDFQYNNTVISIRAGHLTKESKGWMNDIDVGGLNENARDRNRLCIEDPFETPYNVARTVTKDGLYTIRGEFMRATRILTARPERAVLALAELCIEREDELARAPRSSSPAPRSMSGPRGYGPSGWKSNNMTIGPFDRMSQTMNGMMPGGGSGGEMDDFGRRSYSAQGTARRGRRSDAGGDSGPYSAQDAWHSHQSTGYHGGEGFRGRDMGGRHHDMGGYGDEPSHPRAGSFSEGGMPVPFNNMAAGSASAPISPVKSSSGLHNEPRNYSGTWSTGPSPRQAPRGLPGVNGPRMGGSVGPGPSLGPGPGQGQGGRRPSESTGRRQQRGPSYGAEFGNGNGNAYGSSSNSGYAQPQPSQHPGKRAYSVGAGPFPPTVTPGNVSPSELAMINGSSSSAAFQPFNSPAATTNPLGNPTDPYLTSSNLRTPETDPLKALPTMSPFPAYHSTQPVSNEASAIGQGDKEDFKALDELTSRVGQVALGLDDDEPKTNEPRPRSNGGGVQNSNEPTSDEA</sequence>
<comment type="subcellular location">
    <subcellularLocation>
        <location evidence="3">Cytoplasm</location>
    </subcellularLocation>
</comment>
<dbReference type="GO" id="GO:0005737">
    <property type="term" value="C:cytoplasm"/>
    <property type="evidence" value="ECO:0007669"/>
    <property type="project" value="UniProtKB-SubCell"/>
</dbReference>
<feature type="compositionally biased region" description="Polar residues" evidence="10">
    <location>
        <begin position="780"/>
        <end position="790"/>
    </location>
</feature>
<dbReference type="InterPro" id="IPR043519">
    <property type="entry name" value="NT_sf"/>
</dbReference>
<dbReference type="CDD" id="cd05402">
    <property type="entry name" value="NT_PAP_TUTase"/>
    <property type="match status" value="1"/>
</dbReference>
<evidence type="ECO:0000256" key="7">
    <source>
        <dbReference type="ARBA" id="ARBA00022679"/>
    </source>
</evidence>
<dbReference type="Gene3D" id="1.10.1410.10">
    <property type="match status" value="1"/>
</dbReference>
<dbReference type="PANTHER" id="PTHR12271">
    <property type="entry name" value="POLY A POLYMERASE CID PAP -RELATED"/>
    <property type="match status" value="1"/>
</dbReference>
<evidence type="ECO:0000256" key="1">
    <source>
        <dbReference type="ARBA" id="ARBA00001936"/>
    </source>
</evidence>
<evidence type="ECO:0000256" key="2">
    <source>
        <dbReference type="ARBA" id="ARBA00001946"/>
    </source>
</evidence>
<comment type="cofactor">
    <cofactor evidence="2">
        <name>Mg(2+)</name>
        <dbReference type="ChEBI" id="CHEBI:18420"/>
    </cofactor>
</comment>
<evidence type="ECO:0000256" key="9">
    <source>
        <dbReference type="ARBA" id="ARBA00022842"/>
    </source>
</evidence>